<dbReference type="InterPro" id="IPR017441">
    <property type="entry name" value="Protein_kinase_ATP_BS"/>
</dbReference>
<keyword evidence="4 9" id="KW-0547">Nucleotide-binding</keyword>
<dbReference type="Pfam" id="PF00069">
    <property type="entry name" value="Pkinase"/>
    <property type="match status" value="1"/>
</dbReference>
<dbReference type="RefSeq" id="WP_122194391.1">
    <property type="nucleotide sequence ID" value="NZ_JBHSKC010000032.1"/>
</dbReference>
<organism evidence="13 14">
    <name type="scientific">Actinomadura harenae</name>
    <dbReference type="NCBI Taxonomy" id="2483351"/>
    <lineage>
        <taxon>Bacteria</taxon>
        <taxon>Bacillati</taxon>
        <taxon>Actinomycetota</taxon>
        <taxon>Actinomycetes</taxon>
        <taxon>Streptosporangiales</taxon>
        <taxon>Thermomonosporaceae</taxon>
        <taxon>Actinomadura</taxon>
    </lineage>
</organism>
<dbReference type="PROSITE" id="PS50011">
    <property type="entry name" value="PROTEIN_KINASE_DOM"/>
    <property type="match status" value="1"/>
</dbReference>
<dbReference type="InterPro" id="IPR000719">
    <property type="entry name" value="Prot_kinase_dom"/>
</dbReference>
<evidence type="ECO:0000256" key="3">
    <source>
        <dbReference type="ARBA" id="ARBA00022679"/>
    </source>
</evidence>
<keyword evidence="14" id="KW-1185">Reference proteome</keyword>
<evidence type="ECO:0000256" key="10">
    <source>
        <dbReference type="SAM" id="MobiDB-lite"/>
    </source>
</evidence>
<feature type="transmembrane region" description="Helical" evidence="11">
    <location>
        <begin position="428"/>
        <end position="445"/>
    </location>
</feature>
<feature type="transmembrane region" description="Helical" evidence="11">
    <location>
        <begin position="397"/>
        <end position="416"/>
    </location>
</feature>
<evidence type="ECO:0000313" key="13">
    <source>
        <dbReference type="EMBL" id="RMI44954.1"/>
    </source>
</evidence>
<dbReference type="PROSITE" id="PS00107">
    <property type="entry name" value="PROTEIN_KINASE_ATP"/>
    <property type="match status" value="1"/>
</dbReference>
<evidence type="ECO:0000256" key="2">
    <source>
        <dbReference type="ARBA" id="ARBA00022527"/>
    </source>
</evidence>
<comment type="catalytic activity">
    <reaction evidence="7">
        <text>L-threonyl-[protein] + ATP = O-phospho-L-threonyl-[protein] + ADP + H(+)</text>
        <dbReference type="Rhea" id="RHEA:46608"/>
        <dbReference type="Rhea" id="RHEA-COMP:11060"/>
        <dbReference type="Rhea" id="RHEA-COMP:11605"/>
        <dbReference type="ChEBI" id="CHEBI:15378"/>
        <dbReference type="ChEBI" id="CHEBI:30013"/>
        <dbReference type="ChEBI" id="CHEBI:30616"/>
        <dbReference type="ChEBI" id="CHEBI:61977"/>
        <dbReference type="ChEBI" id="CHEBI:456216"/>
        <dbReference type="EC" id="2.7.11.1"/>
    </reaction>
</comment>
<evidence type="ECO:0000313" key="14">
    <source>
        <dbReference type="Proteomes" id="UP000282674"/>
    </source>
</evidence>
<evidence type="ECO:0000256" key="7">
    <source>
        <dbReference type="ARBA" id="ARBA00047899"/>
    </source>
</evidence>
<evidence type="ECO:0000256" key="5">
    <source>
        <dbReference type="ARBA" id="ARBA00022777"/>
    </source>
</evidence>
<evidence type="ECO:0000256" key="9">
    <source>
        <dbReference type="PROSITE-ProRule" id="PRU10141"/>
    </source>
</evidence>
<dbReference type="CDD" id="cd14014">
    <property type="entry name" value="STKc_PknB_like"/>
    <property type="match status" value="1"/>
</dbReference>
<accession>A0A3M2M5B8</accession>
<dbReference type="PANTHER" id="PTHR43289:SF6">
    <property type="entry name" value="SERINE_THREONINE-PROTEIN KINASE NEKL-3"/>
    <property type="match status" value="1"/>
</dbReference>
<dbReference type="AlphaFoldDB" id="A0A3M2M5B8"/>
<feature type="domain" description="Protein kinase" evidence="12">
    <location>
        <begin position="11"/>
        <end position="275"/>
    </location>
</feature>
<comment type="catalytic activity">
    <reaction evidence="8">
        <text>L-seryl-[protein] + ATP = O-phospho-L-seryl-[protein] + ADP + H(+)</text>
        <dbReference type="Rhea" id="RHEA:17989"/>
        <dbReference type="Rhea" id="RHEA-COMP:9863"/>
        <dbReference type="Rhea" id="RHEA-COMP:11604"/>
        <dbReference type="ChEBI" id="CHEBI:15378"/>
        <dbReference type="ChEBI" id="CHEBI:29999"/>
        <dbReference type="ChEBI" id="CHEBI:30616"/>
        <dbReference type="ChEBI" id="CHEBI:83421"/>
        <dbReference type="ChEBI" id="CHEBI:456216"/>
        <dbReference type="EC" id="2.7.11.1"/>
    </reaction>
</comment>
<dbReference type="EC" id="2.7.11.1" evidence="1"/>
<keyword evidence="6 9" id="KW-0067">ATP-binding</keyword>
<keyword evidence="5 13" id="KW-0418">Kinase</keyword>
<dbReference type="Gene3D" id="3.30.200.20">
    <property type="entry name" value="Phosphorylase Kinase, domain 1"/>
    <property type="match status" value="1"/>
</dbReference>
<evidence type="ECO:0000256" key="11">
    <source>
        <dbReference type="SAM" id="Phobius"/>
    </source>
</evidence>
<evidence type="ECO:0000256" key="8">
    <source>
        <dbReference type="ARBA" id="ARBA00048679"/>
    </source>
</evidence>
<comment type="caution">
    <text evidence="13">The sequence shown here is derived from an EMBL/GenBank/DDBJ whole genome shotgun (WGS) entry which is preliminary data.</text>
</comment>
<keyword evidence="3" id="KW-0808">Transferase</keyword>
<dbReference type="InterPro" id="IPR011009">
    <property type="entry name" value="Kinase-like_dom_sf"/>
</dbReference>
<dbReference type="GO" id="GO:0004674">
    <property type="term" value="F:protein serine/threonine kinase activity"/>
    <property type="evidence" value="ECO:0007669"/>
    <property type="project" value="UniProtKB-KW"/>
</dbReference>
<dbReference type="Gene3D" id="1.10.510.10">
    <property type="entry name" value="Transferase(Phosphotransferase) domain 1"/>
    <property type="match status" value="1"/>
</dbReference>
<dbReference type="EMBL" id="RFFG01000016">
    <property type="protein sequence ID" value="RMI44954.1"/>
    <property type="molecule type" value="Genomic_DNA"/>
</dbReference>
<dbReference type="PROSITE" id="PS00108">
    <property type="entry name" value="PROTEIN_KINASE_ST"/>
    <property type="match status" value="1"/>
</dbReference>
<evidence type="ECO:0000256" key="6">
    <source>
        <dbReference type="ARBA" id="ARBA00022840"/>
    </source>
</evidence>
<evidence type="ECO:0000256" key="4">
    <source>
        <dbReference type="ARBA" id="ARBA00022741"/>
    </source>
</evidence>
<keyword evidence="2 13" id="KW-0723">Serine/threonine-protein kinase</keyword>
<feature type="region of interest" description="Disordered" evidence="10">
    <location>
        <begin position="275"/>
        <end position="360"/>
    </location>
</feature>
<dbReference type="GO" id="GO:0005524">
    <property type="term" value="F:ATP binding"/>
    <property type="evidence" value="ECO:0007669"/>
    <property type="project" value="UniProtKB-UniRule"/>
</dbReference>
<proteinExistence type="predicted"/>
<dbReference type="InterPro" id="IPR008271">
    <property type="entry name" value="Ser/Thr_kinase_AS"/>
</dbReference>
<dbReference type="PANTHER" id="PTHR43289">
    <property type="entry name" value="MITOGEN-ACTIVATED PROTEIN KINASE KINASE KINASE 20-RELATED"/>
    <property type="match status" value="1"/>
</dbReference>
<keyword evidence="11" id="KW-0812">Transmembrane</keyword>
<protein>
    <recommendedName>
        <fullName evidence="1">non-specific serine/threonine protein kinase</fullName>
        <ecNumber evidence="1">2.7.11.1</ecNumber>
    </recommendedName>
</protein>
<feature type="compositionally biased region" description="Pro residues" evidence="10">
    <location>
        <begin position="307"/>
        <end position="317"/>
    </location>
</feature>
<name>A0A3M2M5B8_9ACTN</name>
<evidence type="ECO:0000256" key="1">
    <source>
        <dbReference type="ARBA" id="ARBA00012513"/>
    </source>
</evidence>
<feature type="binding site" evidence="9">
    <location>
        <position position="40"/>
    </location>
    <ligand>
        <name>ATP</name>
        <dbReference type="ChEBI" id="CHEBI:30616"/>
    </ligand>
</feature>
<sequence length="504" mass="54350">MRGGLELAGRYRLEAPLGQGGMGEVWQGIDLRLRRPVAVKILPLSGAADEAGVARFRREAETAAALNHPGITTVFDIDEYTDGGLHLLFLVMELMRGHDLASILREHPDGLPMAQVTDWAMQTLDALAAAHRHGVVHRDIKPANLFLTDDGRVKICDFGISRLADATKITATGSSAGTPIYMAPEQIEGHVVDERTDLYAFGCVLYQLLTGTTWMDTDSSVGAILYQHLNRTSASPQSVRPDIDDHISTLVLDLLAKQPDGRPKDAATVAEHLRSLASRPTSGGGSATPQQPRPERPAQAPRQLDPAPEPAGGPVPPAGRATQPSSMPGTAPLPHVTSTRGARGIPQRPDAASTHTPARHGGLLVGMNRATRFGLPVCLWLLFSVLYDFRFPTPVPVGLFGFHFVLLITLVLTEVLTPRSGGLTRGTGYGAAALIAVGLVIDEIQKWKSGWFDGWLYNSPRHEQVLLHAGIVLAIATYCYREIKTRRARSARGSSDTRADDFGN</sequence>
<evidence type="ECO:0000259" key="12">
    <source>
        <dbReference type="PROSITE" id="PS50011"/>
    </source>
</evidence>
<dbReference type="Proteomes" id="UP000282674">
    <property type="component" value="Unassembled WGS sequence"/>
</dbReference>
<dbReference type="SUPFAM" id="SSF56112">
    <property type="entry name" value="Protein kinase-like (PK-like)"/>
    <property type="match status" value="1"/>
</dbReference>
<keyword evidence="11" id="KW-1133">Transmembrane helix</keyword>
<feature type="transmembrane region" description="Helical" evidence="11">
    <location>
        <begin position="465"/>
        <end position="483"/>
    </location>
</feature>
<dbReference type="FunFam" id="3.30.200.20:FF:000035">
    <property type="entry name" value="Serine/threonine protein kinase Stk1"/>
    <property type="match status" value="1"/>
</dbReference>
<reference evidence="13 14" key="1">
    <citation type="submission" date="2018-10" db="EMBL/GenBank/DDBJ databases">
        <title>Isolation from soil.</title>
        <authorList>
            <person name="Hu J."/>
        </authorList>
    </citation>
    <scope>NUCLEOTIDE SEQUENCE [LARGE SCALE GENOMIC DNA]</scope>
    <source>
        <strain evidence="13 14">NEAU-Ht49</strain>
    </source>
</reference>
<dbReference type="SMART" id="SM00220">
    <property type="entry name" value="S_TKc"/>
    <property type="match status" value="1"/>
</dbReference>
<keyword evidence="11" id="KW-0472">Membrane</keyword>
<gene>
    <name evidence="13" type="ORF">EBO15_11840</name>
</gene>